<dbReference type="Proteomes" id="UP000184516">
    <property type="component" value="Unassembled WGS sequence"/>
</dbReference>
<accession>A0A1M5KFX0</accession>
<dbReference type="EMBL" id="FQWB01000004">
    <property type="protein sequence ID" value="SHG51746.1"/>
    <property type="molecule type" value="Genomic_DNA"/>
</dbReference>
<protein>
    <submittedName>
        <fullName evidence="2">Uncharacterized protein</fullName>
    </submittedName>
</protein>
<evidence type="ECO:0000313" key="3">
    <source>
        <dbReference type="Proteomes" id="UP000184516"/>
    </source>
</evidence>
<name>A0A1M5KFX0_9FLAO</name>
<keyword evidence="1" id="KW-1133">Transmembrane helix</keyword>
<sequence>MKNFVIKLVWFATGFVFIFTGLCQVKTPLTLLMSLFLIGSFLVPFMVYKVLTDDYTTFKTFKDWYEDNPTETLDEE</sequence>
<proteinExistence type="predicted"/>
<evidence type="ECO:0000313" key="2">
    <source>
        <dbReference type="EMBL" id="SHG51746.1"/>
    </source>
</evidence>
<keyword evidence="1" id="KW-0472">Membrane</keyword>
<evidence type="ECO:0000256" key="1">
    <source>
        <dbReference type="SAM" id="Phobius"/>
    </source>
</evidence>
<dbReference type="OrthoDB" id="1367298at2"/>
<organism evidence="2 3">
    <name type="scientific">Flavobacterium fluvii</name>
    <dbReference type="NCBI Taxonomy" id="468056"/>
    <lineage>
        <taxon>Bacteria</taxon>
        <taxon>Pseudomonadati</taxon>
        <taxon>Bacteroidota</taxon>
        <taxon>Flavobacteriia</taxon>
        <taxon>Flavobacteriales</taxon>
        <taxon>Flavobacteriaceae</taxon>
        <taxon>Flavobacterium</taxon>
    </lineage>
</organism>
<dbReference type="RefSeq" id="WP_073370672.1">
    <property type="nucleotide sequence ID" value="NZ_FQWB01000004.1"/>
</dbReference>
<gene>
    <name evidence="2" type="ORF">SAMN05443549_104303</name>
</gene>
<dbReference type="AlphaFoldDB" id="A0A1M5KFX0"/>
<feature type="transmembrane region" description="Helical" evidence="1">
    <location>
        <begin position="33"/>
        <end position="51"/>
    </location>
</feature>
<reference evidence="3" key="1">
    <citation type="submission" date="2016-11" db="EMBL/GenBank/DDBJ databases">
        <authorList>
            <person name="Varghese N."/>
            <person name="Submissions S."/>
        </authorList>
    </citation>
    <scope>NUCLEOTIDE SEQUENCE [LARGE SCALE GENOMIC DNA]</scope>
    <source>
        <strain evidence="3">DSM 19978</strain>
    </source>
</reference>
<keyword evidence="1" id="KW-0812">Transmembrane</keyword>
<keyword evidence="3" id="KW-1185">Reference proteome</keyword>